<dbReference type="GO" id="GO:0003755">
    <property type="term" value="F:peptidyl-prolyl cis-trans isomerase activity"/>
    <property type="evidence" value="ECO:0007669"/>
    <property type="project" value="UniProtKB-KW"/>
</dbReference>
<dbReference type="Pfam" id="PF00254">
    <property type="entry name" value="FKBP_C"/>
    <property type="match status" value="1"/>
</dbReference>
<dbReference type="PANTHER" id="PTHR10516:SF443">
    <property type="entry name" value="FK506-BINDING PROTEIN 59-RELATED"/>
    <property type="match status" value="1"/>
</dbReference>
<dbReference type="Proteomes" id="UP001165085">
    <property type="component" value="Unassembled WGS sequence"/>
</dbReference>
<name>A0A9W7AW71_9STRA</name>
<dbReference type="EMBL" id="BRXY01000241">
    <property type="protein sequence ID" value="GMH80121.1"/>
    <property type="molecule type" value="Genomic_DNA"/>
</dbReference>
<dbReference type="AlphaFoldDB" id="A0A9W7AW71"/>
<organism evidence="7 8">
    <name type="scientific">Triparma strigata</name>
    <dbReference type="NCBI Taxonomy" id="1606541"/>
    <lineage>
        <taxon>Eukaryota</taxon>
        <taxon>Sar</taxon>
        <taxon>Stramenopiles</taxon>
        <taxon>Ochrophyta</taxon>
        <taxon>Bolidophyceae</taxon>
        <taxon>Parmales</taxon>
        <taxon>Triparmaceae</taxon>
        <taxon>Triparma</taxon>
    </lineage>
</organism>
<sequence>MGVKRTVLKAGDGQTFPKEGNKLKMHYVGTLKSNGKKFDSSRDKNKPFQFVIGIGQVIKGWDTGVMEMSLGEKAVLEITPDYGYGDAGAGGVIPPKATLVFEVELLKIGDITADWQNSPTCVIL</sequence>
<dbReference type="InterPro" id="IPR001179">
    <property type="entry name" value="PPIase_FKBP_dom"/>
</dbReference>
<dbReference type="EC" id="5.2.1.8" evidence="2 5"/>
<dbReference type="PROSITE" id="PS50059">
    <property type="entry name" value="FKBP_PPIASE"/>
    <property type="match status" value="1"/>
</dbReference>
<dbReference type="FunFam" id="3.10.50.40:FF:000025">
    <property type="entry name" value="Peptidylprolyl isomerase"/>
    <property type="match status" value="1"/>
</dbReference>
<feature type="domain" description="PPIase FKBP-type" evidence="6">
    <location>
        <begin position="20"/>
        <end position="109"/>
    </location>
</feature>
<dbReference type="InterPro" id="IPR046357">
    <property type="entry name" value="PPIase_dom_sf"/>
</dbReference>
<dbReference type="SUPFAM" id="SSF54534">
    <property type="entry name" value="FKBP-like"/>
    <property type="match status" value="1"/>
</dbReference>
<protein>
    <recommendedName>
        <fullName evidence="2 5">peptidylprolyl isomerase</fullName>
        <ecNumber evidence="2 5">5.2.1.8</ecNumber>
    </recommendedName>
</protein>
<keyword evidence="3 5" id="KW-0697">Rotamase</keyword>
<dbReference type="PANTHER" id="PTHR10516">
    <property type="entry name" value="PEPTIDYL-PROLYL CIS-TRANS ISOMERASE"/>
    <property type="match status" value="1"/>
</dbReference>
<evidence type="ECO:0000313" key="7">
    <source>
        <dbReference type="EMBL" id="GMH80121.1"/>
    </source>
</evidence>
<evidence type="ECO:0000256" key="5">
    <source>
        <dbReference type="PROSITE-ProRule" id="PRU00277"/>
    </source>
</evidence>
<evidence type="ECO:0000313" key="8">
    <source>
        <dbReference type="Proteomes" id="UP001165085"/>
    </source>
</evidence>
<dbReference type="GO" id="GO:0005737">
    <property type="term" value="C:cytoplasm"/>
    <property type="evidence" value="ECO:0007669"/>
    <property type="project" value="TreeGrafter"/>
</dbReference>
<dbReference type="InterPro" id="IPR050689">
    <property type="entry name" value="FKBP-type_PPIase"/>
</dbReference>
<evidence type="ECO:0000256" key="4">
    <source>
        <dbReference type="ARBA" id="ARBA00023235"/>
    </source>
</evidence>
<gene>
    <name evidence="7" type="ORF">TrST_g12146</name>
</gene>
<accession>A0A9W7AW71</accession>
<reference evidence="8" key="1">
    <citation type="journal article" date="2023" name="Commun. Biol.">
        <title>Genome analysis of Parmales, the sister group of diatoms, reveals the evolutionary specialization of diatoms from phago-mixotrophs to photoautotrophs.</title>
        <authorList>
            <person name="Ban H."/>
            <person name="Sato S."/>
            <person name="Yoshikawa S."/>
            <person name="Yamada K."/>
            <person name="Nakamura Y."/>
            <person name="Ichinomiya M."/>
            <person name="Sato N."/>
            <person name="Blanc-Mathieu R."/>
            <person name="Endo H."/>
            <person name="Kuwata A."/>
            <person name="Ogata H."/>
        </authorList>
    </citation>
    <scope>NUCLEOTIDE SEQUENCE [LARGE SCALE GENOMIC DNA]</scope>
    <source>
        <strain evidence="8">NIES 3701</strain>
    </source>
</reference>
<evidence type="ECO:0000256" key="3">
    <source>
        <dbReference type="ARBA" id="ARBA00023110"/>
    </source>
</evidence>
<proteinExistence type="predicted"/>
<evidence type="ECO:0000256" key="2">
    <source>
        <dbReference type="ARBA" id="ARBA00013194"/>
    </source>
</evidence>
<evidence type="ECO:0000259" key="6">
    <source>
        <dbReference type="PROSITE" id="PS50059"/>
    </source>
</evidence>
<dbReference type="Gene3D" id="3.10.50.40">
    <property type="match status" value="1"/>
</dbReference>
<keyword evidence="8" id="KW-1185">Reference proteome</keyword>
<evidence type="ECO:0000256" key="1">
    <source>
        <dbReference type="ARBA" id="ARBA00000971"/>
    </source>
</evidence>
<comment type="catalytic activity">
    <reaction evidence="1 5">
        <text>[protein]-peptidylproline (omega=180) = [protein]-peptidylproline (omega=0)</text>
        <dbReference type="Rhea" id="RHEA:16237"/>
        <dbReference type="Rhea" id="RHEA-COMP:10747"/>
        <dbReference type="Rhea" id="RHEA-COMP:10748"/>
        <dbReference type="ChEBI" id="CHEBI:83833"/>
        <dbReference type="ChEBI" id="CHEBI:83834"/>
        <dbReference type="EC" id="5.2.1.8"/>
    </reaction>
</comment>
<comment type="caution">
    <text evidence="7">The sequence shown here is derived from an EMBL/GenBank/DDBJ whole genome shotgun (WGS) entry which is preliminary data.</text>
</comment>
<keyword evidence="4 5" id="KW-0413">Isomerase</keyword>
<dbReference type="OrthoDB" id="1902587at2759"/>